<feature type="region of interest" description="Disordered" evidence="1">
    <location>
        <begin position="378"/>
        <end position="474"/>
    </location>
</feature>
<keyword evidence="3" id="KW-1185">Reference proteome</keyword>
<feature type="compositionally biased region" description="Acidic residues" evidence="1">
    <location>
        <begin position="207"/>
        <end position="225"/>
    </location>
</feature>
<feature type="compositionally biased region" description="Basic and acidic residues" evidence="1">
    <location>
        <begin position="268"/>
        <end position="292"/>
    </location>
</feature>
<dbReference type="AlphaFoldDB" id="A0A1H3JXA0"/>
<evidence type="ECO:0000313" key="2">
    <source>
        <dbReference type="EMBL" id="SDY44125.1"/>
    </source>
</evidence>
<dbReference type="PROSITE" id="PS51257">
    <property type="entry name" value="PROKAR_LIPOPROTEIN"/>
    <property type="match status" value="1"/>
</dbReference>
<feature type="compositionally biased region" description="Basic and acidic residues" evidence="1">
    <location>
        <begin position="156"/>
        <end position="165"/>
    </location>
</feature>
<reference evidence="2 3" key="1">
    <citation type="submission" date="2016-10" db="EMBL/GenBank/DDBJ databases">
        <authorList>
            <person name="de Groot N.N."/>
        </authorList>
    </citation>
    <scope>NUCLEOTIDE SEQUENCE [LARGE SCALE GENOMIC DNA]</scope>
    <source>
        <strain evidence="2 3">DSM 24677</strain>
    </source>
</reference>
<dbReference type="EMBL" id="FNPR01000002">
    <property type="protein sequence ID" value="SDY44125.1"/>
    <property type="molecule type" value="Genomic_DNA"/>
</dbReference>
<feature type="compositionally biased region" description="Basic and acidic residues" evidence="1">
    <location>
        <begin position="193"/>
        <end position="204"/>
    </location>
</feature>
<dbReference type="RefSeq" id="WP_089889614.1">
    <property type="nucleotide sequence ID" value="NZ_CALLJM010000004.1"/>
</dbReference>
<accession>A0A1H3JXA0</accession>
<evidence type="ECO:0000256" key="1">
    <source>
        <dbReference type="SAM" id="MobiDB-lite"/>
    </source>
</evidence>
<dbReference type="STRING" id="576131.SAMN05444486_102202"/>
<proteinExistence type="predicted"/>
<gene>
    <name evidence="2" type="ORF">SAMN05444486_102202</name>
</gene>
<evidence type="ECO:0008006" key="4">
    <source>
        <dbReference type="Google" id="ProtNLM"/>
    </source>
</evidence>
<feature type="compositionally biased region" description="Basic and acidic residues" evidence="1">
    <location>
        <begin position="249"/>
        <end position="261"/>
    </location>
</feature>
<name>A0A1H3JXA0_9RHOB</name>
<feature type="region of interest" description="Disordered" evidence="1">
    <location>
        <begin position="248"/>
        <end position="357"/>
    </location>
</feature>
<dbReference type="GeneID" id="78124277"/>
<organism evidence="2 3">
    <name type="scientific">Lentibacter algarum</name>
    <dbReference type="NCBI Taxonomy" id="576131"/>
    <lineage>
        <taxon>Bacteria</taxon>
        <taxon>Pseudomonadati</taxon>
        <taxon>Pseudomonadota</taxon>
        <taxon>Alphaproteobacteria</taxon>
        <taxon>Rhodobacterales</taxon>
        <taxon>Roseobacteraceae</taxon>
        <taxon>Lentibacter</taxon>
    </lineage>
</organism>
<evidence type="ECO:0000313" key="3">
    <source>
        <dbReference type="Proteomes" id="UP000199026"/>
    </source>
</evidence>
<sequence>MVNTNKILTVSYGTFSCTLEGFDDSFGTMKAIAEYFRDLAADDRYFGAEPPSPDAEMLARIAEREISRRVEAHRDENTFVLRADPASLLPMATKPVAKAPEAPAKEMDAPAAAPVADVPATKPEVVRPIKEASPVAEARPETSIAGLSALVAESQASHEADDKLPEPAPRPEPVATTRQATADPDSVAAKLQRIRDVVSKHDGENGYSEDEHAEDFLTEDEEATEEFLSSAQDDIEAALAADAAADAAEAERFEAEEKAKAEAAQAKAEAEAKAKAEAEAKAQAQKAEEDAKAAAAAEAEAEAEAAEAAQNTPVTTDDEDDIGALLDKLSASDSAGETDPANDAPKPEAFVGDEDGEAPLRARVIKMKKTDFEAALADGLIEEEQDETTASSLSAEDEADLMRELAAVEAEATQGSKSQATRLDEDDEDDDYDSYNEADFDEDEHDEDYDDEALSEAAGADTAGNLFAAEDDATENTVASAVRAVRTARLVEASTDDQMGRILDKTNTKLDEDEGRGRRNAIAHLRAAVQATEAERNMGGDLGADGRDTEVYRDDLETAVRPRRPVATQGAARPDARRPAPLKLVAEQRIDTPQREGPVRPRRVKVTQTLVHNEAPKGSADFAEYVETVGAQNLGEVLEAAASYMAFVEGQDAFSRPQLMSKLSGTEHADTSREDRLRSFGQLLRAGKIRKLGGGRFEASEDISYRPNTRAAGA</sequence>
<dbReference type="Proteomes" id="UP000199026">
    <property type="component" value="Unassembled WGS sequence"/>
</dbReference>
<feature type="region of interest" description="Disordered" evidence="1">
    <location>
        <begin position="152"/>
        <end position="228"/>
    </location>
</feature>
<feature type="compositionally biased region" description="Acidic residues" evidence="1">
    <location>
        <begin position="424"/>
        <end position="454"/>
    </location>
</feature>
<dbReference type="OrthoDB" id="7798282at2"/>
<protein>
    <recommendedName>
        <fullName evidence="4">Chemotaxis protein CheA</fullName>
    </recommendedName>
</protein>